<reference evidence="1" key="1">
    <citation type="journal article" date="2021" name="Sci. Adv.">
        <title>The American lobster genome reveals insights on longevity, neural, and immune adaptations.</title>
        <authorList>
            <person name="Polinski J.M."/>
            <person name="Zimin A.V."/>
            <person name="Clark K.F."/>
            <person name="Kohn A.B."/>
            <person name="Sadowski N."/>
            <person name="Timp W."/>
            <person name="Ptitsyn A."/>
            <person name="Khanna P."/>
            <person name="Romanova D.Y."/>
            <person name="Williams P."/>
            <person name="Greenwood S.J."/>
            <person name="Moroz L.L."/>
            <person name="Walt D.R."/>
            <person name="Bodnar A.G."/>
        </authorList>
    </citation>
    <scope>NUCLEOTIDE SEQUENCE</scope>
    <source>
        <strain evidence="1">GMGI-L3</strain>
    </source>
</reference>
<accession>A0A8J5K7X3</accession>
<protein>
    <submittedName>
        <fullName evidence="1">Uncharacterized protein</fullName>
    </submittedName>
</protein>
<name>A0A8J5K7X3_HOMAM</name>
<dbReference type="Proteomes" id="UP000747542">
    <property type="component" value="Unassembled WGS sequence"/>
</dbReference>
<keyword evidence="2" id="KW-1185">Reference proteome</keyword>
<comment type="caution">
    <text evidence="1">The sequence shown here is derived from an EMBL/GenBank/DDBJ whole genome shotgun (WGS) entry which is preliminary data.</text>
</comment>
<proteinExistence type="predicted"/>
<sequence length="39" mass="4674">MKNKRLVHVNLLKPYCVRPDKLERLHHLWASLLSTGIHR</sequence>
<dbReference type="EMBL" id="JAHLQT010018499">
    <property type="protein sequence ID" value="KAG7169079.1"/>
    <property type="molecule type" value="Genomic_DNA"/>
</dbReference>
<gene>
    <name evidence="1" type="ORF">Hamer_G018853</name>
</gene>
<evidence type="ECO:0000313" key="2">
    <source>
        <dbReference type="Proteomes" id="UP000747542"/>
    </source>
</evidence>
<organism evidence="1 2">
    <name type="scientific">Homarus americanus</name>
    <name type="common">American lobster</name>
    <dbReference type="NCBI Taxonomy" id="6706"/>
    <lineage>
        <taxon>Eukaryota</taxon>
        <taxon>Metazoa</taxon>
        <taxon>Ecdysozoa</taxon>
        <taxon>Arthropoda</taxon>
        <taxon>Crustacea</taxon>
        <taxon>Multicrustacea</taxon>
        <taxon>Malacostraca</taxon>
        <taxon>Eumalacostraca</taxon>
        <taxon>Eucarida</taxon>
        <taxon>Decapoda</taxon>
        <taxon>Pleocyemata</taxon>
        <taxon>Astacidea</taxon>
        <taxon>Nephropoidea</taxon>
        <taxon>Nephropidae</taxon>
        <taxon>Homarus</taxon>
    </lineage>
</organism>
<dbReference type="AlphaFoldDB" id="A0A8J5K7X3"/>
<evidence type="ECO:0000313" key="1">
    <source>
        <dbReference type="EMBL" id="KAG7169079.1"/>
    </source>
</evidence>